<accession>A0AAN1PLG7</accession>
<dbReference type="EMBL" id="CP019290">
    <property type="protein sequence ID" value="AXX59009.1"/>
    <property type="molecule type" value="Genomic_DNA"/>
</dbReference>
<evidence type="ECO:0000313" key="1">
    <source>
        <dbReference type="EMBL" id="AXX59009.1"/>
    </source>
</evidence>
<evidence type="ECO:0000313" key="2">
    <source>
        <dbReference type="Proteomes" id="UP000263418"/>
    </source>
</evidence>
<name>A0AAN1PLG7_VIBVL</name>
<proteinExistence type="predicted"/>
<protein>
    <submittedName>
        <fullName evidence="1">Uncharacterized protein</fullName>
    </submittedName>
</protein>
<dbReference type="AlphaFoldDB" id="A0AAN1PLG7"/>
<reference evidence="1 2" key="1">
    <citation type="submission" date="2017-01" db="EMBL/GenBank/DDBJ databases">
        <title>Complete Genome Sequence of Vibrio vulnificus FORC_053.</title>
        <authorList>
            <consortium name="Food-borne Pathogen Omics Research Center"/>
            <person name="Chung H.Y."/>
            <person name="Na E.J."/>
            <person name="Song J.S."/>
            <person name="Kim H."/>
            <person name="Lee J.-H."/>
            <person name="Ryu S."/>
            <person name="Choi S.H."/>
        </authorList>
    </citation>
    <scope>NUCLEOTIDE SEQUENCE [LARGE SCALE GENOMIC DNA]</scope>
    <source>
        <strain evidence="1 2">FORC_053</strain>
    </source>
</reference>
<sequence length="162" mass="18464">MAKFLTALTFARHPRERGDPFKARGHFESIKPAESVRSAPAEAWIPACAGMTDTESNEISYRPWLLFVVLVNAGIYLKRKDVFESIKPTKNVRSALAEEWIPACEGMTDIESGEISYRPCFCSSSSRMRGPIFKREDVLSRLNRRKACAQRLLRNRFPPARE</sequence>
<organism evidence="1 2">
    <name type="scientific">Vibrio vulnificus</name>
    <dbReference type="NCBI Taxonomy" id="672"/>
    <lineage>
        <taxon>Bacteria</taxon>
        <taxon>Pseudomonadati</taxon>
        <taxon>Pseudomonadota</taxon>
        <taxon>Gammaproteobacteria</taxon>
        <taxon>Vibrionales</taxon>
        <taxon>Vibrionaceae</taxon>
        <taxon>Vibrio</taxon>
    </lineage>
</organism>
<dbReference type="Proteomes" id="UP000263418">
    <property type="component" value="Chromosome 1"/>
</dbReference>
<gene>
    <name evidence="1" type="ORF">FORC53_0670</name>
</gene>